<accession>A0A6L9SG74</accession>
<gene>
    <name evidence="2" type="ORF">G1H10_29710</name>
</gene>
<dbReference type="EMBL" id="JAAGOA010000033">
    <property type="protein sequence ID" value="NEE04355.1"/>
    <property type="molecule type" value="Genomic_DNA"/>
</dbReference>
<dbReference type="InterPro" id="IPR000073">
    <property type="entry name" value="AB_hydrolase_1"/>
</dbReference>
<dbReference type="Gene3D" id="3.40.50.1820">
    <property type="entry name" value="alpha/beta hydrolase"/>
    <property type="match status" value="1"/>
</dbReference>
<feature type="domain" description="AB hydrolase-1" evidence="1">
    <location>
        <begin position="58"/>
        <end position="148"/>
    </location>
</feature>
<sequence>MTEPTTHTLDVPGAVLHYDIRANDAGNHNDAGDAPALLLVGSPMDASGFGTLAGHFTDRTVVTYDPRGTARSRRTDDAAEVTPDEHADDLHRLISALDVGPVDVFASSGGAVNALALVARHPEQVRILVAHEPPAAQVLPDREEALAASVDIHETYLRSGLGPAMTKFIVLVGHQGPIPADFCAQEFPDPATFGLPAEDDGSRDDPLLGQNIVSCTHYQHDFDALRAASTRIVIGAGAESSAELACRAGVAVAERLGIAPVTFPSNHAGFLGGEYGMTGEPEAFAATLREVLTTDREAVPAP</sequence>
<keyword evidence="2" id="KW-0378">Hydrolase</keyword>
<comment type="caution">
    <text evidence="2">The sequence shown here is derived from an EMBL/GenBank/DDBJ whole genome shotgun (WGS) entry which is preliminary data.</text>
</comment>
<dbReference type="GO" id="GO:0016787">
    <property type="term" value="F:hydrolase activity"/>
    <property type="evidence" value="ECO:0007669"/>
    <property type="project" value="UniProtKB-KW"/>
</dbReference>
<evidence type="ECO:0000259" key="1">
    <source>
        <dbReference type="Pfam" id="PF00561"/>
    </source>
</evidence>
<dbReference type="Pfam" id="PF00561">
    <property type="entry name" value="Abhydrolase_1"/>
    <property type="match status" value="1"/>
</dbReference>
<reference evidence="2 3" key="1">
    <citation type="submission" date="2020-02" db="EMBL/GenBank/DDBJ databases">
        <authorList>
            <person name="Li X.-J."/>
            <person name="Han X.-M."/>
        </authorList>
    </citation>
    <scope>NUCLEOTIDE SEQUENCE [LARGE SCALE GENOMIC DNA]</scope>
    <source>
        <strain evidence="2 3">CCTCC AB 2017055</strain>
    </source>
</reference>
<organism evidence="2 3">
    <name type="scientific">Phytoactinopolyspora halotolerans</name>
    <dbReference type="NCBI Taxonomy" id="1981512"/>
    <lineage>
        <taxon>Bacteria</taxon>
        <taxon>Bacillati</taxon>
        <taxon>Actinomycetota</taxon>
        <taxon>Actinomycetes</taxon>
        <taxon>Jiangellales</taxon>
        <taxon>Jiangellaceae</taxon>
        <taxon>Phytoactinopolyspora</taxon>
    </lineage>
</organism>
<protein>
    <submittedName>
        <fullName evidence="2">Alpha/beta hydrolase</fullName>
    </submittedName>
</protein>
<evidence type="ECO:0000313" key="3">
    <source>
        <dbReference type="Proteomes" id="UP000475214"/>
    </source>
</evidence>
<dbReference type="InterPro" id="IPR029058">
    <property type="entry name" value="AB_hydrolase_fold"/>
</dbReference>
<proteinExistence type="predicted"/>
<name>A0A6L9SG74_9ACTN</name>
<dbReference type="Proteomes" id="UP000475214">
    <property type="component" value="Unassembled WGS sequence"/>
</dbReference>
<dbReference type="AlphaFoldDB" id="A0A6L9SG74"/>
<dbReference type="RefSeq" id="WP_163744899.1">
    <property type="nucleotide sequence ID" value="NZ_JAAGOA010000033.1"/>
</dbReference>
<keyword evidence="3" id="KW-1185">Reference proteome</keyword>
<evidence type="ECO:0000313" key="2">
    <source>
        <dbReference type="EMBL" id="NEE04355.1"/>
    </source>
</evidence>
<dbReference type="SUPFAM" id="SSF53474">
    <property type="entry name" value="alpha/beta-Hydrolases"/>
    <property type="match status" value="1"/>
</dbReference>